<dbReference type="GO" id="GO:0005524">
    <property type="term" value="F:ATP binding"/>
    <property type="evidence" value="ECO:0007669"/>
    <property type="project" value="InterPro"/>
</dbReference>
<dbReference type="InParanoid" id="A0A1D3CYG3"/>
<dbReference type="VEuPathDB" id="ToxoDB:LOC34624395"/>
<evidence type="ECO:0000259" key="2">
    <source>
        <dbReference type="Pfam" id="PF07728"/>
    </source>
</evidence>
<dbReference type="EMBL" id="JROU02001510">
    <property type="protein sequence ID" value="OEH76216.1"/>
    <property type="molecule type" value="Genomic_DNA"/>
</dbReference>
<comment type="caution">
    <text evidence="3">The sequence shown here is derived from an EMBL/GenBank/DDBJ whole genome shotgun (WGS) entry which is preliminary data.</text>
</comment>
<feature type="compositionally biased region" description="Polar residues" evidence="1">
    <location>
        <begin position="80"/>
        <end position="91"/>
    </location>
</feature>
<keyword evidence="4" id="KW-1185">Reference proteome</keyword>
<sequence>MSSSRSAKSKAEEAVSSVSGGSTPRSLRSLLSSERSCSRHSSSKSLLEVGSSLLAAKVATQCTDTGCPSPPRTRLAPSRFKSQPQTLSPATCGSRHADWGRKEHGSTSFSWYEASNPRWRGDALPSLHPAAKVNQLLAFLQAYAAAPPPPEAAARLSETLAVERRRAQPPPRKQLKTSAPPESQCSAMAVDGEARGAVHSGAPRACICVLQGPSGSGKRWLLMSLADSLGMRPLVICLRDEWEEQRLLQQILPPHLITHPGVCLIKLRAPTETQVLRLLQQLQEQTAADLRGEGLAAAAARVAAADVAAIAAASKGDLRQALGSLRLAAVTPAAACLETGEAPAAIAAWLRTTTRRGESRETRAADRSSSAARKKTAATAAAAGILAAAMWCKDAQLASFHVIDCAATDAAFLDEDLEDLLAAVDEDEQMHEEQRQMDCVYAAAAAAIEAAAAAPLSAAHLHAPATAASRLPLHYRLREERGGTAAAPAIAPASHSIVLLSAACVALAHSVLILLQMDGFGQRKTRSAAAAADRQQQPRQLSFSMLQRKETRPPLYFVPSAVLQQMTLDPETFVQLLHANYPPFFEDIEDAAAAAAAFATMDAAAAFSVAHRLQSRTAAVGSSSAASVVSEGRGPLEQEAYGAPRPHGRRGCQQYPGGPPPPPGKYSASDAAHWRKLPPFRGEERGLFEPLPREAPWKERCTT</sequence>
<evidence type="ECO:0000313" key="4">
    <source>
        <dbReference type="Proteomes" id="UP000095192"/>
    </source>
</evidence>
<feature type="domain" description="ATPase dynein-related AAA" evidence="2">
    <location>
        <begin position="209"/>
        <end position="252"/>
    </location>
</feature>
<dbReference type="VEuPathDB" id="ToxoDB:cyc_08767"/>
<feature type="region of interest" description="Disordered" evidence="1">
    <location>
        <begin position="62"/>
        <end position="103"/>
    </location>
</feature>
<feature type="compositionally biased region" description="Low complexity" evidence="1">
    <location>
        <begin position="14"/>
        <end position="41"/>
    </location>
</feature>
<evidence type="ECO:0000313" key="3">
    <source>
        <dbReference type="EMBL" id="OEH76216.1"/>
    </source>
</evidence>
<organism evidence="3 4">
    <name type="scientific">Cyclospora cayetanensis</name>
    <dbReference type="NCBI Taxonomy" id="88456"/>
    <lineage>
        <taxon>Eukaryota</taxon>
        <taxon>Sar</taxon>
        <taxon>Alveolata</taxon>
        <taxon>Apicomplexa</taxon>
        <taxon>Conoidasida</taxon>
        <taxon>Coccidia</taxon>
        <taxon>Eucoccidiorida</taxon>
        <taxon>Eimeriorina</taxon>
        <taxon>Eimeriidae</taxon>
        <taxon>Cyclospora</taxon>
    </lineage>
</organism>
<accession>A0A1D3CYG3</accession>
<feature type="compositionally biased region" description="Basic and acidic residues" evidence="1">
    <location>
        <begin position="681"/>
        <end position="703"/>
    </location>
</feature>
<proteinExistence type="predicted"/>
<feature type="region of interest" description="Disordered" evidence="1">
    <location>
        <begin position="163"/>
        <end position="183"/>
    </location>
</feature>
<name>A0A1D3CYG3_9EIME</name>
<dbReference type="AlphaFoldDB" id="A0A1D3CYG3"/>
<protein>
    <recommendedName>
        <fullName evidence="2">ATPase dynein-related AAA domain-containing protein</fullName>
    </recommendedName>
</protein>
<reference evidence="3 4" key="1">
    <citation type="journal article" date="2016" name="BMC Genomics">
        <title>Comparative genomics reveals Cyclospora cayetanensis possesses coccidia-like metabolism and invasion components but unique surface antigens.</title>
        <authorList>
            <person name="Liu S."/>
            <person name="Wang L."/>
            <person name="Zheng H."/>
            <person name="Xu Z."/>
            <person name="Roellig D.M."/>
            <person name="Li N."/>
            <person name="Frace M.A."/>
            <person name="Tang K."/>
            <person name="Arrowood M.J."/>
            <person name="Moss D.M."/>
            <person name="Zhang L."/>
            <person name="Feng Y."/>
            <person name="Xiao L."/>
        </authorList>
    </citation>
    <scope>NUCLEOTIDE SEQUENCE [LARGE SCALE GENOMIC DNA]</scope>
    <source>
        <strain evidence="3 4">CHN_HEN01</strain>
    </source>
</reference>
<dbReference type="InterPro" id="IPR011704">
    <property type="entry name" value="ATPase_dyneun-rel_AAA"/>
</dbReference>
<evidence type="ECO:0000256" key="1">
    <source>
        <dbReference type="SAM" id="MobiDB-lite"/>
    </source>
</evidence>
<dbReference type="Pfam" id="PF07728">
    <property type="entry name" value="AAA_5"/>
    <property type="match status" value="1"/>
</dbReference>
<feature type="region of interest" description="Disordered" evidence="1">
    <location>
        <begin position="1"/>
        <end position="41"/>
    </location>
</feature>
<dbReference type="GO" id="GO:0016887">
    <property type="term" value="F:ATP hydrolysis activity"/>
    <property type="evidence" value="ECO:0007669"/>
    <property type="project" value="InterPro"/>
</dbReference>
<feature type="region of interest" description="Disordered" evidence="1">
    <location>
        <begin position="630"/>
        <end position="703"/>
    </location>
</feature>
<dbReference type="SUPFAM" id="SSF52540">
    <property type="entry name" value="P-loop containing nucleoside triphosphate hydrolases"/>
    <property type="match status" value="1"/>
</dbReference>
<dbReference type="InterPro" id="IPR027417">
    <property type="entry name" value="P-loop_NTPase"/>
</dbReference>
<gene>
    <name evidence="3" type="ORF">cyc_08767</name>
</gene>
<dbReference type="Proteomes" id="UP000095192">
    <property type="component" value="Unassembled WGS sequence"/>
</dbReference>